<dbReference type="RefSeq" id="WP_017844736.1">
    <property type="nucleotide sequence ID" value="NZ_AOUH01000005.1"/>
</dbReference>
<dbReference type="InterPro" id="IPR006026">
    <property type="entry name" value="Peptidase_Metallo"/>
</dbReference>
<feature type="domain" description="Peptidase metallopeptidase" evidence="2">
    <location>
        <begin position="38"/>
        <end position="181"/>
    </location>
</feature>
<dbReference type="InterPro" id="IPR001506">
    <property type="entry name" value="Peptidase_M12A"/>
</dbReference>
<gene>
    <name evidence="3" type="ORF">PVE_R1G1349</name>
</gene>
<evidence type="ECO:0000313" key="4">
    <source>
        <dbReference type="Proteomes" id="UP000245431"/>
    </source>
</evidence>
<dbReference type="Gene3D" id="3.40.390.10">
    <property type="entry name" value="Collagenase (Catalytic Domain)"/>
    <property type="match status" value="1"/>
</dbReference>
<evidence type="ECO:0000313" key="3">
    <source>
        <dbReference type="EMBL" id="SBW79236.1"/>
    </source>
</evidence>
<dbReference type="PANTHER" id="PTHR10127:SF850">
    <property type="entry name" value="METALLOENDOPEPTIDASE"/>
    <property type="match status" value="1"/>
</dbReference>
<organism evidence="3 4">
    <name type="scientific">Pseudomonas veronii 1YdBTEX2</name>
    <dbReference type="NCBI Taxonomy" id="1295141"/>
    <lineage>
        <taxon>Bacteria</taxon>
        <taxon>Pseudomonadati</taxon>
        <taxon>Pseudomonadota</taxon>
        <taxon>Gammaproteobacteria</taxon>
        <taxon>Pseudomonadales</taxon>
        <taxon>Pseudomonadaceae</taxon>
        <taxon>Pseudomonas</taxon>
    </lineage>
</organism>
<dbReference type="Pfam" id="PF01400">
    <property type="entry name" value="Astacin"/>
    <property type="match status" value="1"/>
</dbReference>
<name>A0A1D3JT11_PSEVE</name>
<dbReference type="PANTHER" id="PTHR10127">
    <property type="entry name" value="DISCOIDIN, CUB, EGF, LAMININ , AND ZINC METALLOPROTEASE DOMAIN CONTAINING"/>
    <property type="match status" value="1"/>
</dbReference>
<protein>
    <recommendedName>
        <fullName evidence="2">Peptidase metallopeptidase domain-containing protein</fullName>
    </recommendedName>
</protein>
<dbReference type="AlphaFoldDB" id="A0A1D3JT11"/>
<dbReference type="GO" id="GO:0006508">
    <property type="term" value="P:proteolysis"/>
    <property type="evidence" value="ECO:0007669"/>
    <property type="project" value="InterPro"/>
</dbReference>
<proteinExistence type="predicted"/>
<evidence type="ECO:0000256" key="1">
    <source>
        <dbReference type="SAM" id="MobiDB-lite"/>
    </source>
</evidence>
<dbReference type="Proteomes" id="UP000245431">
    <property type="component" value="Chromosome PVE_r1"/>
</dbReference>
<feature type="region of interest" description="Disordered" evidence="1">
    <location>
        <begin position="1"/>
        <end position="39"/>
    </location>
</feature>
<dbReference type="SUPFAM" id="SSF55486">
    <property type="entry name" value="Metalloproteases ('zincins'), catalytic domain"/>
    <property type="match status" value="1"/>
</dbReference>
<sequence>MSLITPSFAPPPAYEPLPDNHTSPPESAGRTKRGIADSDKRWPAGVVTVALDLSSEKSKALVVDAIREWAHHTPALRFNIVEGKTGDIRISDDEGLKGNWSAIGTEAKRIDEDQPTMHLNRTDDSKKLRSTALHEFGHALGLLHEHQHPQNSLDWDSPQVYDYYTSDSFNEAMVREHILEPDNRPGLQITPYDPQSVMHYEIPAALRRNGQAIPKNTTLSAGDKQTIRMLYPPVNPT</sequence>
<evidence type="ECO:0000259" key="2">
    <source>
        <dbReference type="SMART" id="SM00235"/>
    </source>
</evidence>
<dbReference type="InterPro" id="IPR024079">
    <property type="entry name" value="MetalloPept_cat_dom_sf"/>
</dbReference>
<dbReference type="SMART" id="SM00235">
    <property type="entry name" value="ZnMc"/>
    <property type="match status" value="1"/>
</dbReference>
<dbReference type="GO" id="GO:0008270">
    <property type="term" value="F:zinc ion binding"/>
    <property type="evidence" value="ECO:0007669"/>
    <property type="project" value="InterPro"/>
</dbReference>
<reference evidence="4" key="1">
    <citation type="submission" date="2016-07" db="EMBL/GenBank/DDBJ databases">
        <authorList>
            <person name="Florea S."/>
            <person name="Webb J.S."/>
            <person name="Jaromczyk J."/>
            <person name="Schardl C.L."/>
        </authorList>
    </citation>
    <scope>NUCLEOTIDE SEQUENCE [LARGE SCALE GENOMIC DNA]</scope>
    <source>
        <strain evidence="4">1YdBTEX2</strain>
    </source>
</reference>
<dbReference type="GO" id="GO:0004222">
    <property type="term" value="F:metalloendopeptidase activity"/>
    <property type="evidence" value="ECO:0007669"/>
    <property type="project" value="InterPro"/>
</dbReference>
<dbReference type="EMBL" id="LT599583">
    <property type="protein sequence ID" value="SBW79236.1"/>
    <property type="molecule type" value="Genomic_DNA"/>
</dbReference>
<accession>A0A1D3JT11</accession>